<feature type="compositionally biased region" description="Basic and acidic residues" evidence="7">
    <location>
        <begin position="95"/>
        <end position="104"/>
    </location>
</feature>
<keyword evidence="4" id="KW-0863">Zinc-finger</keyword>
<dbReference type="GO" id="GO:0008270">
    <property type="term" value="F:zinc ion binding"/>
    <property type="evidence" value="ECO:0007669"/>
    <property type="project" value="UniProtKB-KW"/>
</dbReference>
<dbReference type="GO" id="GO:0006351">
    <property type="term" value="P:DNA-templated transcription"/>
    <property type="evidence" value="ECO:0007669"/>
    <property type="project" value="InterPro"/>
</dbReference>
<proteinExistence type="predicted"/>
<evidence type="ECO:0000256" key="6">
    <source>
        <dbReference type="ARBA" id="ARBA00023242"/>
    </source>
</evidence>
<comment type="caution">
    <text evidence="9">The sequence shown here is derived from an EMBL/GenBank/DDBJ whole genome shotgun (WGS) entry which is preliminary data.</text>
</comment>
<dbReference type="GO" id="GO:0000785">
    <property type="term" value="C:chromatin"/>
    <property type="evidence" value="ECO:0007669"/>
    <property type="project" value="TreeGrafter"/>
</dbReference>
<feature type="region of interest" description="Disordered" evidence="7">
    <location>
        <begin position="1"/>
        <end position="123"/>
    </location>
</feature>
<accession>A0A4Q4TCS5</accession>
<dbReference type="OrthoDB" id="6077919at2759"/>
<dbReference type="STRING" id="155417.A0A4Q4TCS5"/>
<feature type="compositionally biased region" description="Polar residues" evidence="7">
    <location>
        <begin position="176"/>
        <end position="207"/>
    </location>
</feature>
<comment type="subcellular location">
    <subcellularLocation>
        <location evidence="1">Nucleus</location>
    </subcellularLocation>
</comment>
<evidence type="ECO:0000256" key="7">
    <source>
        <dbReference type="SAM" id="MobiDB-lite"/>
    </source>
</evidence>
<feature type="compositionally biased region" description="Low complexity" evidence="7">
    <location>
        <begin position="70"/>
        <end position="90"/>
    </location>
</feature>
<evidence type="ECO:0000256" key="2">
    <source>
        <dbReference type="ARBA" id="ARBA00022723"/>
    </source>
</evidence>
<keyword evidence="3" id="KW-0677">Repeat</keyword>
<dbReference type="InterPro" id="IPR007219">
    <property type="entry name" value="XnlR_reg_dom"/>
</dbReference>
<reference evidence="9 10" key="1">
    <citation type="submission" date="2018-06" db="EMBL/GenBank/DDBJ databases">
        <title>Complete Genomes of Monosporascus.</title>
        <authorList>
            <person name="Robinson A.J."/>
            <person name="Natvig D.O."/>
        </authorList>
    </citation>
    <scope>NUCLEOTIDE SEQUENCE [LARGE SCALE GENOMIC DNA]</scope>
    <source>
        <strain evidence="9 10">CBS 110550</strain>
    </source>
</reference>
<evidence type="ECO:0000256" key="3">
    <source>
        <dbReference type="ARBA" id="ARBA00022737"/>
    </source>
</evidence>
<dbReference type="PANTHER" id="PTHR40626">
    <property type="entry name" value="MIP31509P"/>
    <property type="match status" value="1"/>
</dbReference>
<dbReference type="EMBL" id="QJNU01000261">
    <property type="protein sequence ID" value="RYP03404.1"/>
    <property type="molecule type" value="Genomic_DNA"/>
</dbReference>
<keyword evidence="10" id="KW-1185">Reference proteome</keyword>
<evidence type="ECO:0000256" key="5">
    <source>
        <dbReference type="ARBA" id="ARBA00022833"/>
    </source>
</evidence>
<sequence>MASLKFIMDVDEEPPPQTPNKRDDGAATSALSQGHNSSRPAVTSFAIPQEQSNTLIPTSSTRRRGPLNRPSKSSTTAPSTSSSTSSTRPSLARQRSTDSAESMDHTAYGGQGQGSSYGSMPPSNAAIRPLVNASGSTEANVKLTPITGRVSRAKKGMPVHVCDLYLLAHSDLSPWQSSASDSNFSTPPSDASQNRILRSYGSPTSDWTAPGMVPSYPAATSQELRSPSVSLEATSTALQYMVDPFSSPPQPATPFGHMMDVPMPFQDEHNALLDHVHHHQPYSSVRSLSPPTILSSVQTAEHLVTASISLPGTPPMVGRFKGAALLGPLSGAASLIAAIGLSRPVRNAIPEYLELYWKRCDAHFPLVHRRCVNSTGELLRCAMAAMATQFLPGKEDRIRGNQLHEFAWQEVKRVPQWSVQDMQTILLCEFYARFRGRKVVTRPSQQFRSLYSRVAEQQIPTDYVSSAATREERWDRWIEAESLRRLFAGCFILDVHTSVYHEQPLIPQFSTPTPPIPLIQFSDDLWSATTLESWESRKPHKIGPVTLDQVTLTPEAVADAPPMDRATFAASELLRLPKRVDAQSLDLSVEVDRSSVERIRKLFPDSPVPNTYLALYYTPLHDLLAVSGNSWLFTQKVLPEENFQQRQKRLKLWSGSQHASTAAGFAARALLIFLDIANETTDVTDTHDDDAEEEDGDTYGRRCNDISDYWSMYVCALICWAISHHATRRAAAAGGGTGSVSPSRNANSPGEGAGKGHSVMGWLRMVGSLGPGEVLDVRDMTEAAGVVGMVRRRLEYEAAGSKSRLLVDALGVLKKLEEGINWKWF</sequence>
<evidence type="ECO:0000313" key="10">
    <source>
        <dbReference type="Proteomes" id="UP000293360"/>
    </source>
</evidence>
<dbReference type="InterPro" id="IPR051059">
    <property type="entry name" value="VerF-like"/>
</dbReference>
<dbReference type="Proteomes" id="UP000293360">
    <property type="component" value="Unassembled WGS sequence"/>
</dbReference>
<keyword evidence="2" id="KW-0479">Metal-binding</keyword>
<dbReference type="GO" id="GO:0000978">
    <property type="term" value="F:RNA polymerase II cis-regulatory region sequence-specific DNA binding"/>
    <property type="evidence" value="ECO:0007669"/>
    <property type="project" value="InterPro"/>
</dbReference>
<protein>
    <recommendedName>
        <fullName evidence="8">Xylanolytic transcriptional activator regulatory domain-containing protein</fullName>
    </recommendedName>
</protein>
<feature type="compositionally biased region" description="Polar residues" evidence="7">
    <location>
        <begin position="739"/>
        <end position="748"/>
    </location>
</feature>
<keyword evidence="6" id="KW-0539">Nucleus</keyword>
<gene>
    <name evidence="9" type="ORF">DL764_005163</name>
</gene>
<feature type="compositionally biased region" description="Polar residues" evidence="7">
    <location>
        <begin position="49"/>
        <end position="60"/>
    </location>
</feature>
<feature type="region of interest" description="Disordered" evidence="7">
    <location>
        <begin position="732"/>
        <end position="755"/>
    </location>
</feature>
<dbReference type="AlphaFoldDB" id="A0A4Q4TCS5"/>
<evidence type="ECO:0000256" key="1">
    <source>
        <dbReference type="ARBA" id="ARBA00004123"/>
    </source>
</evidence>
<dbReference type="GO" id="GO:0000981">
    <property type="term" value="F:DNA-binding transcription factor activity, RNA polymerase II-specific"/>
    <property type="evidence" value="ECO:0007669"/>
    <property type="project" value="InterPro"/>
</dbReference>
<feature type="compositionally biased region" description="Polar residues" evidence="7">
    <location>
        <begin position="29"/>
        <end position="41"/>
    </location>
</feature>
<organism evidence="9 10">
    <name type="scientific">Monosporascus ibericus</name>
    <dbReference type="NCBI Taxonomy" id="155417"/>
    <lineage>
        <taxon>Eukaryota</taxon>
        <taxon>Fungi</taxon>
        <taxon>Dikarya</taxon>
        <taxon>Ascomycota</taxon>
        <taxon>Pezizomycotina</taxon>
        <taxon>Sordariomycetes</taxon>
        <taxon>Xylariomycetidae</taxon>
        <taxon>Xylariales</taxon>
        <taxon>Xylariales incertae sedis</taxon>
        <taxon>Monosporascus</taxon>
    </lineage>
</organism>
<dbReference type="Pfam" id="PF04082">
    <property type="entry name" value="Fungal_trans"/>
    <property type="match status" value="1"/>
</dbReference>
<evidence type="ECO:0000259" key="8">
    <source>
        <dbReference type="Pfam" id="PF04082"/>
    </source>
</evidence>
<keyword evidence="5" id="KW-0862">Zinc</keyword>
<dbReference type="CDD" id="cd12148">
    <property type="entry name" value="fungal_TF_MHR"/>
    <property type="match status" value="1"/>
</dbReference>
<evidence type="ECO:0000256" key="4">
    <source>
        <dbReference type="ARBA" id="ARBA00022771"/>
    </source>
</evidence>
<dbReference type="PANTHER" id="PTHR40626:SF30">
    <property type="entry name" value="FINGER DOMAIN PROTEIN, PUTATIVE (AFU_ORTHOLOGUE AFUA_4G13600)-RELATED"/>
    <property type="match status" value="1"/>
</dbReference>
<evidence type="ECO:0000313" key="9">
    <source>
        <dbReference type="EMBL" id="RYP03404.1"/>
    </source>
</evidence>
<feature type="region of interest" description="Disordered" evidence="7">
    <location>
        <begin position="176"/>
        <end position="221"/>
    </location>
</feature>
<name>A0A4Q4TCS5_9PEZI</name>
<dbReference type="GO" id="GO:0005634">
    <property type="term" value="C:nucleus"/>
    <property type="evidence" value="ECO:0007669"/>
    <property type="project" value="UniProtKB-SubCell"/>
</dbReference>
<feature type="domain" description="Xylanolytic transcriptional activator regulatory" evidence="8">
    <location>
        <begin position="353"/>
        <end position="538"/>
    </location>
</feature>